<protein>
    <submittedName>
        <fullName evidence="5">D-xylose ABC transporter, D-xylose-binding protein</fullName>
    </submittedName>
</protein>
<accession>A0A0E2H7B3</accession>
<evidence type="ECO:0000313" key="6">
    <source>
        <dbReference type="Proteomes" id="UP000013085"/>
    </source>
</evidence>
<dbReference type="GO" id="GO:0030288">
    <property type="term" value="C:outer membrane-bounded periplasmic space"/>
    <property type="evidence" value="ECO:0007669"/>
    <property type="project" value="TreeGrafter"/>
</dbReference>
<dbReference type="AlphaFoldDB" id="A0A0E2H7B3"/>
<evidence type="ECO:0000256" key="2">
    <source>
        <dbReference type="ARBA" id="ARBA00022729"/>
    </source>
</evidence>
<reference evidence="5 6" key="1">
    <citation type="submission" date="2013-01" db="EMBL/GenBank/DDBJ databases">
        <title>The Genome Sequence of Clostridium clostridioforme 90A8.</title>
        <authorList>
            <consortium name="The Broad Institute Genome Sequencing Platform"/>
            <person name="Earl A."/>
            <person name="Ward D."/>
            <person name="Feldgarden M."/>
            <person name="Gevers D."/>
            <person name="Courvalin P."/>
            <person name="Lambert T."/>
            <person name="Walker B."/>
            <person name="Young S.K."/>
            <person name="Zeng Q."/>
            <person name="Gargeya S."/>
            <person name="Fitzgerald M."/>
            <person name="Haas B."/>
            <person name="Abouelleil A."/>
            <person name="Alvarado L."/>
            <person name="Arachchi H.M."/>
            <person name="Berlin A.M."/>
            <person name="Chapman S.B."/>
            <person name="Dewar J."/>
            <person name="Goldberg J."/>
            <person name="Griggs A."/>
            <person name="Gujja S."/>
            <person name="Hansen M."/>
            <person name="Howarth C."/>
            <person name="Imamovic A."/>
            <person name="Larimer J."/>
            <person name="McCowan C."/>
            <person name="Murphy C."/>
            <person name="Neiman D."/>
            <person name="Pearson M."/>
            <person name="Priest M."/>
            <person name="Roberts A."/>
            <person name="Saif S."/>
            <person name="Shea T."/>
            <person name="Sisk P."/>
            <person name="Sykes S."/>
            <person name="Wortman J."/>
            <person name="Nusbaum C."/>
            <person name="Birren B."/>
        </authorList>
    </citation>
    <scope>NUCLEOTIDE SEQUENCE [LARGE SCALE GENOMIC DNA]</scope>
    <source>
        <strain evidence="5 6">90A8</strain>
    </source>
</reference>
<evidence type="ECO:0000256" key="1">
    <source>
        <dbReference type="ARBA" id="ARBA00004196"/>
    </source>
</evidence>
<keyword evidence="2 3" id="KW-0732">Signal</keyword>
<dbReference type="PANTHER" id="PTHR30036">
    <property type="entry name" value="D-XYLOSE-BINDING PERIPLASMIC PROTEIN"/>
    <property type="match status" value="1"/>
</dbReference>
<dbReference type="PROSITE" id="PS51257">
    <property type="entry name" value="PROKAR_LIPOPROTEIN"/>
    <property type="match status" value="1"/>
</dbReference>
<dbReference type="InterPro" id="IPR050555">
    <property type="entry name" value="Bact_Solute-Bind_Prot2"/>
</dbReference>
<comment type="subcellular location">
    <subcellularLocation>
        <location evidence="1">Cell envelope</location>
    </subcellularLocation>
</comment>
<dbReference type="HOGENOM" id="CLU_037628_13_0_9"/>
<dbReference type="GO" id="GO:0030246">
    <property type="term" value="F:carbohydrate binding"/>
    <property type="evidence" value="ECO:0007669"/>
    <property type="project" value="TreeGrafter"/>
</dbReference>
<feature type="domain" description="Periplasmic binding protein" evidence="4">
    <location>
        <begin position="49"/>
        <end position="301"/>
    </location>
</feature>
<dbReference type="InterPro" id="IPR028082">
    <property type="entry name" value="Peripla_BP_I"/>
</dbReference>
<dbReference type="Gene3D" id="3.40.50.2300">
    <property type="match status" value="2"/>
</dbReference>
<organism evidence="5 6">
    <name type="scientific">[Clostridium] clostridioforme 90A8</name>
    <dbReference type="NCBI Taxonomy" id="999408"/>
    <lineage>
        <taxon>Bacteria</taxon>
        <taxon>Bacillati</taxon>
        <taxon>Bacillota</taxon>
        <taxon>Clostridia</taxon>
        <taxon>Lachnospirales</taxon>
        <taxon>Lachnospiraceae</taxon>
        <taxon>Enterocloster</taxon>
    </lineage>
</organism>
<sequence>MSIRKKGTAGRIVCTLSAVLFTVLAASGCVRTEDAAAGSVEQEEPKVQIGLSFDSFVIERWMRERDVFVSAAKELGAEVNVQNANGDVQDQISQIEYFIRKQVDVIVVVAGDCEALTDVMIKAREAGIKTVSYDRLIQNAGCDLYISFDNTEVGRLMARSLLENIPDGGDIFLIQGPLTDHNVTLVREGIDETLAGSSLSVVYESNCAGWVAENAYTYTKEGLKQDRYVKGIICGNDDLASQAFRALSEERLAGKVYVTGQDGDLAACQRIVEGTQEMTAFKSVEQEASMAAKCAVLLGLGEEIEEARSTAYDGTYQVPYLELQPIAVTGENMDEVIIKGGFHAKEDVYLNVN</sequence>
<dbReference type="EMBL" id="AGYR01000042">
    <property type="protein sequence ID" value="ENZ11637.1"/>
    <property type="molecule type" value="Genomic_DNA"/>
</dbReference>
<dbReference type="SUPFAM" id="SSF53822">
    <property type="entry name" value="Periplasmic binding protein-like I"/>
    <property type="match status" value="1"/>
</dbReference>
<evidence type="ECO:0000313" key="5">
    <source>
        <dbReference type="EMBL" id="ENZ11637.1"/>
    </source>
</evidence>
<dbReference type="PANTHER" id="PTHR30036:SF1">
    <property type="entry name" value="D-XYLOSE-BINDING PERIPLASMIC PROTEIN"/>
    <property type="match status" value="1"/>
</dbReference>
<dbReference type="Pfam" id="PF13407">
    <property type="entry name" value="Peripla_BP_4"/>
    <property type="match status" value="1"/>
</dbReference>
<gene>
    <name evidence="5" type="ORF">HMPREF1090_03992</name>
</gene>
<feature type="chain" id="PRO_5002395467" evidence="3">
    <location>
        <begin position="26"/>
        <end position="353"/>
    </location>
</feature>
<feature type="signal peptide" evidence="3">
    <location>
        <begin position="1"/>
        <end position="25"/>
    </location>
</feature>
<evidence type="ECO:0000259" key="4">
    <source>
        <dbReference type="Pfam" id="PF13407"/>
    </source>
</evidence>
<evidence type="ECO:0000256" key="3">
    <source>
        <dbReference type="SAM" id="SignalP"/>
    </source>
</evidence>
<dbReference type="PATRIC" id="fig|999408.3.peg.4268"/>
<dbReference type="RefSeq" id="WP_002593929.1">
    <property type="nucleotide sequence ID" value="NZ_KB850981.1"/>
</dbReference>
<dbReference type="Proteomes" id="UP000013085">
    <property type="component" value="Unassembled WGS sequence"/>
</dbReference>
<comment type="caution">
    <text evidence="5">The sequence shown here is derived from an EMBL/GenBank/DDBJ whole genome shotgun (WGS) entry which is preliminary data.</text>
</comment>
<name>A0A0E2H7B3_9FIRM</name>
<dbReference type="InterPro" id="IPR025997">
    <property type="entry name" value="SBP_2_dom"/>
</dbReference>
<proteinExistence type="predicted"/>